<proteinExistence type="predicted"/>
<reference evidence="2 3" key="1">
    <citation type="journal article" date="2019" name="Emerg. Microbes Infect.">
        <title>Comprehensive subspecies identification of 175 nontuberculous mycobacteria species based on 7547 genomic profiles.</title>
        <authorList>
            <person name="Matsumoto Y."/>
            <person name="Kinjo T."/>
            <person name="Motooka D."/>
            <person name="Nabeya D."/>
            <person name="Jung N."/>
            <person name="Uechi K."/>
            <person name="Horii T."/>
            <person name="Iida T."/>
            <person name="Fujita J."/>
            <person name="Nakamura S."/>
        </authorList>
    </citation>
    <scope>NUCLEOTIDE SEQUENCE [LARGE SCALE GENOMIC DNA]</scope>
    <source>
        <strain evidence="2 3">JCM 30396</strain>
    </source>
</reference>
<dbReference type="AlphaFoldDB" id="A0A7I7TBI5"/>
<dbReference type="InterPro" id="IPR009045">
    <property type="entry name" value="Zn_M74/Hedgehog-like"/>
</dbReference>
<evidence type="ECO:0000313" key="2">
    <source>
        <dbReference type="EMBL" id="BBY65841.1"/>
    </source>
</evidence>
<keyword evidence="3" id="KW-1185">Reference proteome</keyword>
<dbReference type="Gene3D" id="3.30.1380.10">
    <property type="match status" value="1"/>
</dbReference>
<dbReference type="Pfam" id="PF13539">
    <property type="entry name" value="Peptidase_M15_4"/>
    <property type="match status" value="1"/>
</dbReference>
<dbReference type="GO" id="GO:0008233">
    <property type="term" value="F:peptidase activity"/>
    <property type="evidence" value="ECO:0007669"/>
    <property type="project" value="InterPro"/>
</dbReference>
<dbReference type="SUPFAM" id="SSF55166">
    <property type="entry name" value="Hedgehog/DD-peptidase"/>
    <property type="match status" value="1"/>
</dbReference>
<name>A0A7I7TBI5_9MYCO</name>
<evidence type="ECO:0000313" key="3">
    <source>
        <dbReference type="Proteomes" id="UP000467148"/>
    </source>
</evidence>
<dbReference type="Proteomes" id="UP000467148">
    <property type="component" value="Chromosome"/>
</dbReference>
<feature type="domain" description="Peptidase M15C" evidence="1">
    <location>
        <begin position="21"/>
        <end position="59"/>
    </location>
</feature>
<dbReference type="InterPro" id="IPR039561">
    <property type="entry name" value="Peptidase_M15C"/>
</dbReference>
<gene>
    <name evidence="2" type="ORF">MHEL_40840</name>
</gene>
<sequence length="61" mass="6841">MAWRAALVVAAAAAVVVQCRARTEPGILHAADPAVRAFTDRGWTWGGHWLNPIDYQHFERR</sequence>
<dbReference type="KEGG" id="mhev:MHEL_40840"/>
<dbReference type="EMBL" id="AP022596">
    <property type="protein sequence ID" value="BBY65841.1"/>
    <property type="molecule type" value="Genomic_DNA"/>
</dbReference>
<accession>A0A7I7TBI5</accession>
<organism evidence="2 3">
    <name type="scientific">Mycolicibacterium helvum</name>
    <dbReference type="NCBI Taxonomy" id="1534349"/>
    <lineage>
        <taxon>Bacteria</taxon>
        <taxon>Bacillati</taxon>
        <taxon>Actinomycetota</taxon>
        <taxon>Actinomycetes</taxon>
        <taxon>Mycobacteriales</taxon>
        <taxon>Mycobacteriaceae</taxon>
        <taxon>Mycolicibacterium</taxon>
    </lineage>
</organism>
<protein>
    <recommendedName>
        <fullName evidence="1">Peptidase M15C domain-containing protein</fullName>
    </recommendedName>
</protein>
<evidence type="ECO:0000259" key="1">
    <source>
        <dbReference type="Pfam" id="PF13539"/>
    </source>
</evidence>